<feature type="compositionally biased region" description="Basic and acidic residues" evidence="1">
    <location>
        <begin position="294"/>
        <end position="303"/>
    </location>
</feature>
<sequence length="336" mass="38201">MKDSECIGFLRWALPRLGLCWEGYRKVRRQICKRVGRRMQELGLPGTLNYRAYLERVPAEWRVLDRLCPITISSFYRDKAVFDFIAATVLPALARDAAARGAHELRAASLGCASGEEPYTLMLAWRFAVAPQFPQMTLHTVATDVLEEILLRARGACYSAGSLKHLPRAWREAAFEREDGGYCLRAAYRRDVEFLRQDIREEMPPGVFDLILCRNLAFTYFDEQGQSNALRRLLERLRPGGALVLGRRESLPAGDWALAPWPGAEKLDIYRRGKRGRESFQSPSSSFLGRPRGRRVDSRERRLATRACHGSPPYGRPRWTLPRRASSSCAVSGRLT</sequence>
<dbReference type="GO" id="GO:0008757">
    <property type="term" value="F:S-adenosylmethionine-dependent methyltransferase activity"/>
    <property type="evidence" value="ECO:0007669"/>
    <property type="project" value="InterPro"/>
</dbReference>
<dbReference type="Gene3D" id="3.40.50.150">
    <property type="entry name" value="Vaccinia Virus protein VP39"/>
    <property type="match status" value="1"/>
</dbReference>
<feature type="domain" description="CheR-type methyltransferase" evidence="2">
    <location>
        <begin position="1"/>
        <end position="252"/>
    </location>
</feature>
<gene>
    <name evidence="3" type="ORF">A2637_07305</name>
</gene>
<name>A0A1F6TP67_9PROT</name>
<organism evidence="3 4">
    <name type="scientific">Candidatus Muproteobacteria bacterium RIFCSPHIGHO2_01_FULL_65_16</name>
    <dbReference type="NCBI Taxonomy" id="1817764"/>
    <lineage>
        <taxon>Bacteria</taxon>
        <taxon>Pseudomonadati</taxon>
        <taxon>Pseudomonadota</taxon>
        <taxon>Candidatus Muproteobacteria</taxon>
    </lineage>
</organism>
<evidence type="ECO:0000259" key="2">
    <source>
        <dbReference type="PROSITE" id="PS50123"/>
    </source>
</evidence>
<reference evidence="3 4" key="1">
    <citation type="journal article" date="2016" name="Nat. Commun.">
        <title>Thousands of microbial genomes shed light on interconnected biogeochemical processes in an aquifer system.</title>
        <authorList>
            <person name="Anantharaman K."/>
            <person name="Brown C.T."/>
            <person name="Hug L.A."/>
            <person name="Sharon I."/>
            <person name="Castelle C.J."/>
            <person name="Probst A.J."/>
            <person name="Thomas B.C."/>
            <person name="Singh A."/>
            <person name="Wilkins M.J."/>
            <person name="Karaoz U."/>
            <person name="Brodie E.L."/>
            <person name="Williams K.H."/>
            <person name="Hubbard S.S."/>
            <person name="Banfield J.F."/>
        </authorList>
    </citation>
    <scope>NUCLEOTIDE SEQUENCE [LARGE SCALE GENOMIC DNA]</scope>
</reference>
<dbReference type="PROSITE" id="PS50123">
    <property type="entry name" value="CHER"/>
    <property type="match status" value="1"/>
</dbReference>
<dbReference type="PANTHER" id="PTHR24422:SF10">
    <property type="entry name" value="CHEMOTAXIS PROTEIN METHYLTRANSFERASE 2"/>
    <property type="match status" value="1"/>
</dbReference>
<feature type="region of interest" description="Disordered" evidence="1">
    <location>
        <begin position="275"/>
        <end position="321"/>
    </location>
</feature>
<dbReference type="Pfam" id="PF01739">
    <property type="entry name" value="CheR"/>
    <property type="match status" value="1"/>
</dbReference>
<accession>A0A1F6TP67</accession>
<evidence type="ECO:0000313" key="3">
    <source>
        <dbReference type="EMBL" id="OGI46892.1"/>
    </source>
</evidence>
<dbReference type="AlphaFoldDB" id="A0A1F6TP67"/>
<dbReference type="InterPro" id="IPR029063">
    <property type="entry name" value="SAM-dependent_MTases_sf"/>
</dbReference>
<dbReference type="PANTHER" id="PTHR24422">
    <property type="entry name" value="CHEMOTAXIS PROTEIN METHYLTRANSFERASE"/>
    <property type="match status" value="1"/>
</dbReference>
<evidence type="ECO:0000256" key="1">
    <source>
        <dbReference type="SAM" id="MobiDB-lite"/>
    </source>
</evidence>
<protein>
    <recommendedName>
        <fullName evidence="2">CheR-type methyltransferase domain-containing protein</fullName>
    </recommendedName>
</protein>
<proteinExistence type="predicted"/>
<dbReference type="STRING" id="1817764.A2637_07305"/>
<dbReference type="InterPro" id="IPR050903">
    <property type="entry name" value="Bact_Chemotaxis_MeTrfase"/>
</dbReference>
<dbReference type="SMART" id="SM00138">
    <property type="entry name" value="MeTrc"/>
    <property type="match status" value="1"/>
</dbReference>
<comment type="caution">
    <text evidence="3">The sequence shown here is derived from an EMBL/GenBank/DDBJ whole genome shotgun (WGS) entry which is preliminary data.</text>
</comment>
<evidence type="ECO:0000313" key="4">
    <source>
        <dbReference type="Proteomes" id="UP000179360"/>
    </source>
</evidence>
<dbReference type="InterPro" id="IPR022642">
    <property type="entry name" value="CheR_C"/>
</dbReference>
<dbReference type="EMBL" id="MFSY01000035">
    <property type="protein sequence ID" value="OGI46892.1"/>
    <property type="molecule type" value="Genomic_DNA"/>
</dbReference>
<dbReference type="PRINTS" id="PR00996">
    <property type="entry name" value="CHERMTFRASE"/>
</dbReference>
<dbReference type="InterPro" id="IPR000780">
    <property type="entry name" value="CheR_MeTrfase"/>
</dbReference>
<dbReference type="SUPFAM" id="SSF53335">
    <property type="entry name" value="S-adenosyl-L-methionine-dependent methyltransferases"/>
    <property type="match status" value="1"/>
</dbReference>
<dbReference type="Proteomes" id="UP000179360">
    <property type="component" value="Unassembled WGS sequence"/>
</dbReference>